<organism evidence="1 2">
    <name type="scientific">Gymnopilus junonius</name>
    <name type="common">Spectacular rustgill mushroom</name>
    <name type="synonym">Gymnopilus spectabilis subsp. junonius</name>
    <dbReference type="NCBI Taxonomy" id="109634"/>
    <lineage>
        <taxon>Eukaryota</taxon>
        <taxon>Fungi</taxon>
        <taxon>Dikarya</taxon>
        <taxon>Basidiomycota</taxon>
        <taxon>Agaricomycotina</taxon>
        <taxon>Agaricomycetes</taxon>
        <taxon>Agaricomycetidae</taxon>
        <taxon>Agaricales</taxon>
        <taxon>Agaricineae</taxon>
        <taxon>Hymenogastraceae</taxon>
        <taxon>Gymnopilus</taxon>
    </lineage>
</organism>
<dbReference type="Proteomes" id="UP000724874">
    <property type="component" value="Unassembled WGS sequence"/>
</dbReference>
<sequence>MITSIPHELLQLIFWLMAEDPCLEIPPRTVRLVCHFWRDVARSVPELSSTLPTISMAKSQTPTVSALEAHIDQLPPTTLLSFRVVEPRYYDHPVLNHLIKYSERWKHVSLELQHSYLSGLNNAMDQLYDKHIHYQLSLPNLQFLKLKIVKESSIEGKLARLFDYDLLNMRPYLSTRFFKAFYVAPQLRDVEIEYHGSIWNVAWLPYGPLRRYVEYTKTKPFGIHQVMNYKGEFLEDLTYIAQKSVHLYPTATFHRLKSLDHRIYSGSTHFQSFLECLTLPALERLRILDNGNNIISATVALIDRSGCNLTKLSLYSKVLEAGELTQLLERAPLIMELECNDIPVSDMKAFYPISNGRCLAPRLKNIVVHCSSPERELATMIESRSDGNYQHTVDQLNSRLVFPTFKECMTAWALFEGWSMPSDVKLRKLKMLAGSLESKIALWSGKSPSEPNNWKESKVSSKIDAILAEIEDEAKIACTSNTCGYIKMSGIHIPVYKIICMGPTGIPHDAKYQFSSRTKNLLNLWIPSLQSDSQARQRRWILEGKSSLIQIKPESGATLEEEDLLFGRPQTIPDADLFWWKCRPF</sequence>
<dbReference type="AlphaFoldDB" id="A0A9P5NDB5"/>
<evidence type="ECO:0008006" key="3">
    <source>
        <dbReference type="Google" id="ProtNLM"/>
    </source>
</evidence>
<dbReference type="OrthoDB" id="3246221at2759"/>
<reference evidence="1" key="1">
    <citation type="submission" date="2020-11" db="EMBL/GenBank/DDBJ databases">
        <authorList>
            <consortium name="DOE Joint Genome Institute"/>
            <person name="Ahrendt S."/>
            <person name="Riley R."/>
            <person name="Andreopoulos W."/>
            <person name="LaButti K."/>
            <person name="Pangilinan J."/>
            <person name="Ruiz-duenas F.J."/>
            <person name="Barrasa J.M."/>
            <person name="Sanchez-Garcia M."/>
            <person name="Camarero S."/>
            <person name="Miyauchi S."/>
            <person name="Serrano A."/>
            <person name="Linde D."/>
            <person name="Babiker R."/>
            <person name="Drula E."/>
            <person name="Ayuso-Fernandez I."/>
            <person name="Pacheco R."/>
            <person name="Padilla G."/>
            <person name="Ferreira P."/>
            <person name="Barriuso J."/>
            <person name="Kellner H."/>
            <person name="Castanera R."/>
            <person name="Alfaro M."/>
            <person name="Ramirez L."/>
            <person name="Pisabarro A.G."/>
            <person name="Kuo A."/>
            <person name="Tritt A."/>
            <person name="Lipzen A."/>
            <person name="He G."/>
            <person name="Yan M."/>
            <person name="Ng V."/>
            <person name="Cullen D."/>
            <person name="Martin F."/>
            <person name="Rosso M.-N."/>
            <person name="Henrissat B."/>
            <person name="Hibbett D."/>
            <person name="Martinez A.T."/>
            <person name="Grigoriev I.V."/>
        </authorList>
    </citation>
    <scope>NUCLEOTIDE SEQUENCE</scope>
    <source>
        <strain evidence="1">AH 44721</strain>
    </source>
</reference>
<dbReference type="EMBL" id="JADNYJ010000136">
    <property type="protein sequence ID" value="KAF8880903.1"/>
    <property type="molecule type" value="Genomic_DNA"/>
</dbReference>
<keyword evidence="2" id="KW-1185">Reference proteome</keyword>
<comment type="caution">
    <text evidence="1">The sequence shown here is derived from an EMBL/GenBank/DDBJ whole genome shotgun (WGS) entry which is preliminary data.</text>
</comment>
<proteinExistence type="predicted"/>
<evidence type="ECO:0000313" key="2">
    <source>
        <dbReference type="Proteomes" id="UP000724874"/>
    </source>
</evidence>
<accession>A0A9P5NDB5</accession>
<name>A0A9P5NDB5_GYMJU</name>
<evidence type="ECO:0000313" key="1">
    <source>
        <dbReference type="EMBL" id="KAF8880903.1"/>
    </source>
</evidence>
<gene>
    <name evidence="1" type="ORF">CPB84DRAFT_1965701</name>
</gene>
<protein>
    <recommendedName>
        <fullName evidence="3">F-box domain-containing protein</fullName>
    </recommendedName>
</protein>